<protein>
    <submittedName>
        <fullName evidence="1">Uncharacterized protein</fullName>
    </submittedName>
</protein>
<keyword evidence="2" id="KW-1185">Reference proteome</keyword>
<reference evidence="1 2" key="1">
    <citation type="submission" date="2020-08" db="EMBL/GenBank/DDBJ databases">
        <title>Genomic Encyclopedia of Type Strains, Phase IV (KMG-IV): sequencing the most valuable type-strain genomes for metagenomic binning, comparative biology and taxonomic classification.</title>
        <authorList>
            <person name="Goeker M."/>
        </authorList>
    </citation>
    <scope>NUCLEOTIDE SEQUENCE [LARGE SCALE GENOMIC DNA]</scope>
    <source>
        <strain evidence="1 2">DSM 17507</strain>
    </source>
</reference>
<dbReference type="Proteomes" id="UP000538566">
    <property type="component" value="Unassembled WGS sequence"/>
</dbReference>
<organism evidence="1 2">
    <name type="scientific">Novosphingobium taihuense</name>
    <dbReference type="NCBI Taxonomy" id="260085"/>
    <lineage>
        <taxon>Bacteria</taxon>
        <taxon>Pseudomonadati</taxon>
        <taxon>Pseudomonadota</taxon>
        <taxon>Alphaproteobacteria</taxon>
        <taxon>Sphingomonadales</taxon>
        <taxon>Sphingomonadaceae</taxon>
        <taxon>Novosphingobium</taxon>
    </lineage>
</organism>
<dbReference type="RefSeq" id="WP_183661213.1">
    <property type="nucleotide sequence ID" value="NZ_JACHOA010000005.1"/>
</dbReference>
<dbReference type="EMBL" id="JACHOA010000005">
    <property type="protein sequence ID" value="MBB4614605.1"/>
    <property type="molecule type" value="Genomic_DNA"/>
</dbReference>
<comment type="caution">
    <text evidence="1">The sequence shown here is derived from an EMBL/GenBank/DDBJ whole genome shotgun (WGS) entry which is preliminary data.</text>
</comment>
<proteinExistence type="predicted"/>
<sequence length="178" mass="18723">MAAAPAQGKASAITYDCDTPSDHFSELLLPVPDGAVTLTGKVQVRKLAQFKQFAPMVRIGFVQSAGNPGEAPSDTDGIKIVAMPAKLVDKSIKDPGVLIQLLQWDEYVSGKEMESKPISVLPVGEALPFSMRLTATSISISFAGSDKSFATAINAPVVRVVCSTGEFLITDLLISPTG</sequence>
<evidence type="ECO:0000313" key="2">
    <source>
        <dbReference type="Proteomes" id="UP000538566"/>
    </source>
</evidence>
<evidence type="ECO:0000313" key="1">
    <source>
        <dbReference type="EMBL" id="MBB4614605.1"/>
    </source>
</evidence>
<name>A0A7W7ACP4_9SPHN</name>
<gene>
    <name evidence="1" type="ORF">GGR37_002892</name>
</gene>
<dbReference type="AlphaFoldDB" id="A0A7W7ACP4"/>
<accession>A0A7W7ACP4</accession>